<gene>
    <name evidence="2" type="ORF">PRCDC_0209700</name>
    <name evidence="4" type="ORF">PRG01_0209900</name>
    <name evidence="3" type="ORF">PRSY57_0209700</name>
</gene>
<sequence length="416" mass="50312">MKISFLFKLVCIYIVIIFLFQDVRCIKTKKIVRCFNPFVRTKTIKKKVQPNFLKRVALNLKIPQTINLIRGKYNLLHEIYVNKKKHIFNVIYKDIITNNKKRFLNMLKNIVKKQRSINIPLFFNKTMHSFHSNFIYYYTYFYILRTDLYLRTLKQFHNVLIGKFKINILSKVINSLSAFDKMFLWNDGRISKILNKYILKCERKLNRVADECFLNTPLCNNNNTSSVKRKKRTWFCSNDNFITYNDFNDQVETKKEKFYISAFKVLPLFFYNVFNINFYLKTIKKIRNSINTNIRLYLLKDYINDQDSIKAIFYTYKTFFQLSLEKNIVSLFRVFQDKMSIEQKFETTLINKMEKQLKIKLPNIGLTNITNLSVILFKLFANKITQVVFYLILVYIKQFLYARRKFLKDIYSFPFY</sequence>
<dbReference type="Proteomes" id="UP000076359">
    <property type="component" value="Unassembled WGS sequence"/>
</dbReference>
<dbReference type="EMBL" id="LT969565">
    <property type="protein sequence ID" value="SOV75356.1"/>
    <property type="molecule type" value="Genomic_DNA"/>
</dbReference>
<dbReference type="EMBL" id="HG810763">
    <property type="protein sequence ID" value="CDO62336.1"/>
    <property type="molecule type" value="Genomic_DNA"/>
</dbReference>
<reference evidence="4 7" key="4">
    <citation type="submission" date="2016-09" db="EMBL/GenBank/DDBJ databases">
        <authorList>
            <consortium name="Pathogen Informatics"/>
        </authorList>
    </citation>
    <scope>NUCLEOTIDE SEQUENCE [LARGE SCALE GENOMIC DNA]</scope>
</reference>
<proteinExistence type="predicted"/>
<evidence type="ECO:0000256" key="1">
    <source>
        <dbReference type="SAM" id="Phobius"/>
    </source>
</evidence>
<dbReference type="Proteomes" id="UP000240500">
    <property type="component" value="Chromosome 2"/>
</dbReference>
<dbReference type="GeneID" id="24529083"/>
<evidence type="ECO:0000313" key="4">
    <source>
        <dbReference type="EMBL" id="SOV75356.1"/>
    </source>
</evidence>
<feature type="transmembrane region" description="Helical" evidence="1">
    <location>
        <begin position="258"/>
        <end position="280"/>
    </location>
</feature>
<dbReference type="VEuPathDB" id="PlasmoDB:PRG01_0209900"/>
<evidence type="ECO:0000313" key="3">
    <source>
        <dbReference type="EMBL" id="KYO03029.1"/>
    </source>
</evidence>
<dbReference type="KEGG" id="prei:PRSY57_0209700"/>
<reference evidence="3 6" key="3">
    <citation type="journal article" date="2016" name="Nat. Commun.">
        <title>Genomes of cryptic chimpanzee Plasmodium species reveal key evolutionary events leading to human malaria.</title>
        <authorList>
            <person name="Sundararaman S.A."/>
            <person name="Plenderleith L.J."/>
            <person name="Liu W."/>
            <person name="Loy D.E."/>
            <person name="Learn G.H."/>
            <person name="Li Y."/>
            <person name="Shaw K.S."/>
            <person name="Ayouba A."/>
            <person name="Peeters M."/>
            <person name="Speede S."/>
            <person name="Shaw G.M."/>
            <person name="Bushman F.D."/>
            <person name="Brisson D."/>
            <person name="Rayner J.C."/>
            <person name="Sharp P.M."/>
            <person name="Hahn B.H."/>
        </authorList>
    </citation>
    <scope>NUCLEOTIDE SEQUENCE [LARGE SCALE GENOMIC DNA]</scope>
    <source>
        <strain evidence="3 6">SY57</strain>
    </source>
</reference>
<protein>
    <submittedName>
        <fullName evidence="2">Uncharacterized protein</fullName>
    </submittedName>
</protein>
<keyword evidence="1" id="KW-0472">Membrane</keyword>
<accession>A0A060RN30</accession>
<dbReference type="RefSeq" id="XP_012760986.1">
    <property type="nucleotide sequence ID" value="XM_012905532.2"/>
</dbReference>
<reference evidence="2" key="1">
    <citation type="submission" date="2014-01" db="EMBL/GenBank/DDBJ databases">
        <authorList>
            <person name="Aslett M."/>
        </authorList>
    </citation>
    <scope>NUCLEOTIDE SEQUENCE</scope>
    <source>
        <strain evidence="2">CDC</strain>
    </source>
</reference>
<evidence type="ECO:0000313" key="2">
    <source>
        <dbReference type="EMBL" id="CDO62336.1"/>
    </source>
</evidence>
<organism evidence="2 5">
    <name type="scientific">Plasmodium reichenowi</name>
    <dbReference type="NCBI Taxonomy" id="5854"/>
    <lineage>
        <taxon>Eukaryota</taxon>
        <taxon>Sar</taxon>
        <taxon>Alveolata</taxon>
        <taxon>Apicomplexa</taxon>
        <taxon>Aconoidasida</taxon>
        <taxon>Haemosporida</taxon>
        <taxon>Plasmodiidae</taxon>
        <taxon>Plasmodium</taxon>
        <taxon>Plasmodium (Laverania)</taxon>
    </lineage>
</organism>
<evidence type="ECO:0000313" key="6">
    <source>
        <dbReference type="Proteomes" id="UP000076359"/>
    </source>
</evidence>
<dbReference type="EMBL" id="LVLA01000003">
    <property type="protein sequence ID" value="KYO03029.1"/>
    <property type="molecule type" value="Genomic_DNA"/>
</dbReference>
<keyword evidence="5" id="KW-1185">Reference proteome</keyword>
<name>A0A060RN30_PLARE</name>
<evidence type="ECO:0000313" key="5">
    <source>
        <dbReference type="Proteomes" id="UP000027581"/>
    </source>
</evidence>
<keyword evidence="1" id="KW-0812">Transmembrane</keyword>
<keyword evidence="1" id="KW-1133">Transmembrane helix</keyword>
<evidence type="ECO:0000313" key="7">
    <source>
        <dbReference type="Proteomes" id="UP000240500"/>
    </source>
</evidence>
<dbReference type="Proteomes" id="UP000027581">
    <property type="component" value="Unassembled WGS sequence"/>
</dbReference>
<reference evidence="2" key="2">
    <citation type="submission" date="2014-05" db="EMBL/GenBank/DDBJ databases">
        <title>The genome sequences of chimpanzee malaria parasites reveal the path to human adaptation.</title>
        <authorList>
            <person name="Otto T.D."/>
            <person name="Rayner J.C."/>
            <person name="Boehme U."/>
            <person name="Pain A."/>
            <person name="Spottiswoode N."/>
            <person name="Sanders M."/>
            <person name="Quail M."/>
            <person name="Ollomo B."/>
            <person name="Renaud F."/>
            <person name="Thomas A.W."/>
            <person name="Prugnolle F."/>
            <person name="Conway D.J."/>
            <person name="Newbold C."/>
            <person name="Berriman M."/>
        </authorList>
    </citation>
    <scope>NUCLEOTIDE SEQUENCE [LARGE SCALE GENOMIC DNA]</scope>
    <source>
        <strain evidence="2">CDC</strain>
    </source>
</reference>
<dbReference type="AlphaFoldDB" id="A0A060RN30"/>
<dbReference type="OrthoDB" id="372840at2759"/>
<dbReference type="VEuPathDB" id="PlasmoDB:PRCDC_0209700"/>